<dbReference type="RefSeq" id="WP_144987546.1">
    <property type="nucleotide sequence ID" value="NZ_VNJK01000001.1"/>
</dbReference>
<keyword evidence="4" id="KW-0067">ATP-binding</keyword>
<dbReference type="CDD" id="cd17926">
    <property type="entry name" value="DEXHc_RE"/>
    <property type="match status" value="1"/>
</dbReference>
<dbReference type="PANTHER" id="PTHR11274">
    <property type="entry name" value="RAD25/XP-B DNA REPAIR HELICASE"/>
    <property type="match status" value="1"/>
</dbReference>
<evidence type="ECO:0000256" key="1">
    <source>
        <dbReference type="ARBA" id="ARBA00022741"/>
    </source>
</evidence>
<dbReference type="AlphaFoldDB" id="A0A559IXB3"/>
<dbReference type="InterPro" id="IPR014001">
    <property type="entry name" value="Helicase_ATP-bd"/>
</dbReference>
<organism evidence="7 8">
    <name type="scientific">Paenibacillus agilis</name>
    <dbReference type="NCBI Taxonomy" id="3020863"/>
    <lineage>
        <taxon>Bacteria</taxon>
        <taxon>Bacillati</taxon>
        <taxon>Bacillota</taxon>
        <taxon>Bacilli</taxon>
        <taxon>Bacillales</taxon>
        <taxon>Paenibacillaceae</taxon>
        <taxon>Paenibacillus</taxon>
    </lineage>
</organism>
<keyword evidence="1" id="KW-0547">Nucleotide-binding</keyword>
<dbReference type="Proteomes" id="UP000318102">
    <property type="component" value="Unassembled WGS sequence"/>
</dbReference>
<dbReference type="PANTHER" id="PTHR11274:SF0">
    <property type="entry name" value="GENERAL TRANSCRIPTION AND DNA REPAIR FACTOR IIH HELICASE SUBUNIT XPB"/>
    <property type="match status" value="1"/>
</dbReference>
<keyword evidence="8" id="KW-1185">Reference proteome</keyword>
<name>A0A559IXB3_9BACL</name>
<dbReference type="GO" id="GO:0004386">
    <property type="term" value="F:helicase activity"/>
    <property type="evidence" value="ECO:0007669"/>
    <property type="project" value="UniProtKB-KW"/>
</dbReference>
<dbReference type="InterPro" id="IPR050615">
    <property type="entry name" value="ATP-dep_DNA_Helicase"/>
</dbReference>
<accession>A0A559IXB3</accession>
<dbReference type="GO" id="GO:0005524">
    <property type="term" value="F:ATP binding"/>
    <property type="evidence" value="ECO:0007669"/>
    <property type="project" value="UniProtKB-KW"/>
</dbReference>
<keyword evidence="3 7" id="KW-0347">Helicase</keyword>
<dbReference type="SUPFAM" id="SSF52540">
    <property type="entry name" value="P-loop containing nucleoside triphosphate hydrolases"/>
    <property type="match status" value="2"/>
</dbReference>
<reference evidence="7 8" key="1">
    <citation type="submission" date="2019-07" db="EMBL/GenBank/DDBJ databases">
        <authorList>
            <person name="Kim J."/>
        </authorList>
    </citation>
    <scope>NUCLEOTIDE SEQUENCE [LARGE SCALE GENOMIC DNA]</scope>
    <source>
        <strain evidence="7 8">N4</strain>
    </source>
</reference>
<evidence type="ECO:0000256" key="4">
    <source>
        <dbReference type="ARBA" id="ARBA00022840"/>
    </source>
</evidence>
<gene>
    <name evidence="7" type="ORF">FPZ44_03790</name>
</gene>
<dbReference type="OrthoDB" id="9802848at2"/>
<feature type="domain" description="Helicase ATP-binding" evidence="6">
    <location>
        <begin position="116"/>
        <end position="267"/>
    </location>
</feature>
<evidence type="ECO:0000313" key="8">
    <source>
        <dbReference type="Proteomes" id="UP000318102"/>
    </source>
</evidence>
<dbReference type="PROSITE" id="PS51192">
    <property type="entry name" value="HELICASE_ATP_BIND_1"/>
    <property type="match status" value="1"/>
</dbReference>
<evidence type="ECO:0000259" key="6">
    <source>
        <dbReference type="PROSITE" id="PS51192"/>
    </source>
</evidence>
<dbReference type="EMBL" id="VNJK01000001">
    <property type="protein sequence ID" value="TVX92259.1"/>
    <property type="molecule type" value="Genomic_DNA"/>
</dbReference>
<dbReference type="SMART" id="SM00487">
    <property type="entry name" value="DEXDc"/>
    <property type="match status" value="1"/>
</dbReference>
<comment type="caution">
    <text evidence="7">The sequence shown here is derived from an EMBL/GenBank/DDBJ whole genome shotgun (WGS) entry which is preliminary data.</text>
</comment>
<proteinExistence type="predicted"/>
<dbReference type="InterPro" id="IPR027417">
    <property type="entry name" value="P-loop_NTPase"/>
</dbReference>
<evidence type="ECO:0000256" key="5">
    <source>
        <dbReference type="SAM" id="MobiDB-lite"/>
    </source>
</evidence>
<feature type="region of interest" description="Disordered" evidence="5">
    <location>
        <begin position="470"/>
        <end position="491"/>
    </location>
</feature>
<dbReference type="Pfam" id="PF04851">
    <property type="entry name" value="ResIII"/>
    <property type="match status" value="1"/>
</dbReference>
<evidence type="ECO:0000256" key="2">
    <source>
        <dbReference type="ARBA" id="ARBA00022801"/>
    </source>
</evidence>
<evidence type="ECO:0000256" key="3">
    <source>
        <dbReference type="ARBA" id="ARBA00022806"/>
    </source>
</evidence>
<dbReference type="GO" id="GO:0003677">
    <property type="term" value="F:DNA binding"/>
    <property type="evidence" value="ECO:0007669"/>
    <property type="project" value="InterPro"/>
</dbReference>
<protein>
    <submittedName>
        <fullName evidence="7">ATP-dependent helicase</fullName>
    </submittedName>
</protein>
<sequence length="569" mass="63753">MLQITISNNIRLRDTNIPIRAAITDALTVPNPAYIESKKKNRGRNIYGLEEKLRLYEWDQGDLVVPRGFALELQDILRHHGINPDKVITWNVNEPAKVDFGPWNTDYPPRDYQIPAVASGTKKAGVLVSPAGSGKTLMACATIHAWGVPTLWLTHTIELMNQSADAARKYMPGVGRVGRIGDNKLDWGDGKLIVATVQTLANNPTLVATLNKMVGALVIDEAHHFPAIQFIETVGKFNAKYVLGVTATPKRKDFLEVYLYRGVGPVCYEVPREALHDAGSLIKPEVRFIYTDYQRPVDEFALDNVDAGGEDIHYTALIQELTADEKRARLVVESILESCIEAAPQKGGVIVLADSVRYLWVLHALLKELAGSRLGGNIPRMGVVHGGMQRYVWRKCSQPAPDYDTEVFRWNKRLQRWEAKQEQYTEAEFTAWQVTSAQRKVTMAAAYNREIDILFATGALAREGLDMPHLSRGHLTTPARGDARTSANGASVEQAIGRIQRPDPNNPSKNAVWYDYVDFDVGVFQDQYYSRRKVYKRLGLNVPKKKKSQRDRVADFLKGDFINFGSLPL</sequence>
<dbReference type="GO" id="GO:0016787">
    <property type="term" value="F:hydrolase activity"/>
    <property type="evidence" value="ECO:0007669"/>
    <property type="project" value="UniProtKB-KW"/>
</dbReference>
<keyword evidence="2" id="KW-0378">Hydrolase</keyword>
<dbReference type="Gene3D" id="3.40.50.300">
    <property type="entry name" value="P-loop containing nucleotide triphosphate hydrolases"/>
    <property type="match status" value="2"/>
</dbReference>
<dbReference type="InterPro" id="IPR006935">
    <property type="entry name" value="Helicase/UvrB_N"/>
</dbReference>
<evidence type="ECO:0000313" key="7">
    <source>
        <dbReference type="EMBL" id="TVX92259.1"/>
    </source>
</evidence>